<name>A0A6J8DEL1_MYTCO</name>
<feature type="compositionally biased region" description="Basic residues" evidence="1">
    <location>
        <begin position="32"/>
        <end position="43"/>
    </location>
</feature>
<evidence type="ECO:0000313" key="3">
    <source>
        <dbReference type="Proteomes" id="UP000507470"/>
    </source>
</evidence>
<keyword evidence="3" id="KW-1185">Reference proteome</keyword>
<feature type="region of interest" description="Disordered" evidence="1">
    <location>
        <begin position="172"/>
        <end position="200"/>
    </location>
</feature>
<dbReference type="AlphaFoldDB" id="A0A6J8DEL1"/>
<feature type="compositionally biased region" description="Basic residues" evidence="1">
    <location>
        <begin position="184"/>
        <end position="193"/>
    </location>
</feature>
<sequence length="200" mass="22810">MTFKDDLHTLNVEKALAGEPNTSSRKPEAVLKRKCKPPSTRRHKANRFAQWMDKNTAIVPTAAQQQNTEARVDHNSQTEARDTIVGKLLTLTNYRGEPVGVVINTDIVTSPYNPKKACHRLIYYTSITERGNRSRIDFDEGFDIDDHDLLTTPPLTSNFNHKSKESIEAAILSERPNTPYQQQHRSRSKKKAKRQTDQNL</sequence>
<dbReference type="Proteomes" id="UP000507470">
    <property type="component" value="Unassembled WGS sequence"/>
</dbReference>
<gene>
    <name evidence="2" type="ORF">MCOR_39973</name>
</gene>
<proteinExistence type="predicted"/>
<evidence type="ECO:0000313" key="2">
    <source>
        <dbReference type="EMBL" id="CAC5406399.1"/>
    </source>
</evidence>
<reference evidence="2 3" key="1">
    <citation type="submission" date="2020-06" db="EMBL/GenBank/DDBJ databases">
        <authorList>
            <person name="Li R."/>
            <person name="Bekaert M."/>
        </authorList>
    </citation>
    <scope>NUCLEOTIDE SEQUENCE [LARGE SCALE GENOMIC DNA]</scope>
    <source>
        <strain evidence="3">wild</strain>
    </source>
</reference>
<evidence type="ECO:0000256" key="1">
    <source>
        <dbReference type="SAM" id="MobiDB-lite"/>
    </source>
</evidence>
<dbReference type="EMBL" id="CACVKT020007218">
    <property type="protein sequence ID" value="CAC5406399.1"/>
    <property type="molecule type" value="Genomic_DNA"/>
</dbReference>
<feature type="region of interest" description="Disordered" evidence="1">
    <location>
        <begin position="14"/>
        <end position="43"/>
    </location>
</feature>
<organism evidence="2 3">
    <name type="scientific">Mytilus coruscus</name>
    <name type="common">Sea mussel</name>
    <dbReference type="NCBI Taxonomy" id="42192"/>
    <lineage>
        <taxon>Eukaryota</taxon>
        <taxon>Metazoa</taxon>
        <taxon>Spiralia</taxon>
        <taxon>Lophotrochozoa</taxon>
        <taxon>Mollusca</taxon>
        <taxon>Bivalvia</taxon>
        <taxon>Autobranchia</taxon>
        <taxon>Pteriomorphia</taxon>
        <taxon>Mytilida</taxon>
        <taxon>Mytiloidea</taxon>
        <taxon>Mytilidae</taxon>
        <taxon>Mytilinae</taxon>
        <taxon>Mytilus</taxon>
    </lineage>
</organism>
<accession>A0A6J8DEL1</accession>
<protein>
    <submittedName>
        <fullName evidence="2">Uncharacterized protein</fullName>
    </submittedName>
</protein>